<dbReference type="PANTHER" id="PTHR43031:SF17">
    <property type="entry name" value="SULFURTRANSFERASE YTWF-RELATED"/>
    <property type="match status" value="1"/>
</dbReference>
<evidence type="ECO:0000259" key="1">
    <source>
        <dbReference type="PROSITE" id="PS50206"/>
    </source>
</evidence>
<dbReference type="SMART" id="SM00450">
    <property type="entry name" value="RHOD"/>
    <property type="match status" value="1"/>
</dbReference>
<evidence type="ECO:0000313" key="3">
    <source>
        <dbReference type="Proteomes" id="UP000182152"/>
    </source>
</evidence>
<dbReference type="EMBL" id="JXLB01000004">
    <property type="protein sequence ID" value="OJG83305.1"/>
    <property type="molecule type" value="Genomic_DNA"/>
</dbReference>
<reference evidence="2 3" key="1">
    <citation type="submission" date="2014-12" db="EMBL/GenBank/DDBJ databases">
        <title>Draft genome sequences of 29 type strains of Enterococci.</title>
        <authorList>
            <person name="Zhong Z."/>
            <person name="Sun Z."/>
            <person name="Liu W."/>
            <person name="Zhang W."/>
            <person name="Zhang H."/>
        </authorList>
    </citation>
    <scope>NUCLEOTIDE SEQUENCE [LARGE SCALE GENOMIC DNA]</scope>
    <source>
        <strain evidence="2 3">DSM 15687</strain>
    </source>
</reference>
<feature type="domain" description="Rhodanese" evidence="1">
    <location>
        <begin position="23"/>
        <end position="105"/>
    </location>
</feature>
<comment type="caution">
    <text evidence="2">The sequence shown here is derived from an EMBL/GenBank/DDBJ whole genome shotgun (WGS) entry which is preliminary data.</text>
</comment>
<dbReference type="Gene3D" id="3.40.250.10">
    <property type="entry name" value="Rhodanese-like domain"/>
    <property type="match status" value="1"/>
</dbReference>
<name>A0A1L8WQL3_9ENTE</name>
<dbReference type="PANTHER" id="PTHR43031">
    <property type="entry name" value="FAD-DEPENDENT OXIDOREDUCTASE"/>
    <property type="match status" value="1"/>
</dbReference>
<protein>
    <submittedName>
        <fullName evidence="2">Rhodanese family protein</fullName>
    </submittedName>
</protein>
<dbReference type="Proteomes" id="UP000182152">
    <property type="component" value="Unassembled WGS sequence"/>
</dbReference>
<gene>
    <name evidence="2" type="ORF">RV14_GL001663</name>
</gene>
<dbReference type="InterPro" id="IPR050229">
    <property type="entry name" value="GlpE_sulfurtransferase"/>
</dbReference>
<evidence type="ECO:0000313" key="2">
    <source>
        <dbReference type="EMBL" id="OJG83305.1"/>
    </source>
</evidence>
<accession>A0A1L8WQL3</accession>
<proteinExistence type="predicted"/>
<dbReference type="Pfam" id="PF00581">
    <property type="entry name" value="Rhodanese"/>
    <property type="match status" value="1"/>
</dbReference>
<sequence>MEIKMVLFQTIKSISTTELKGKLHASIQLIDVRTPAEYQQGHIKQAKNIPLQQIMSFKGKQEEPVYLICQSGMRSKQASKILKKMGYEVINVRGGMNQWIEPTIGGK</sequence>
<dbReference type="InterPro" id="IPR036873">
    <property type="entry name" value="Rhodanese-like_dom_sf"/>
</dbReference>
<dbReference type="PROSITE" id="PS50206">
    <property type="entry name" value="RHODANESE_3"/>
    <property type="match status" value="1"/>
</dbReference>
<dbReference type="STRING" id="150033.RV14_GL001663"/>
<dbReference type="SUPFAM" id="SSF52821">
    <property type="entry name" value="Rhodanese/Cell cycle control phosphatase"/>
    <property type="match status" value="1"/>
</dbReference>
<dbReference type="InterPro" id="IPR001763">
    <property type="entry name" value="Rhodanese-like_dom"/>
</dbReference>
<dbReference type="AlphaFoldDB" id="A0A1L8WQL3"/>
<organism evidence="2 3">
    <name type="scientific">Enterococcus ratti</name>
    <dbReference type="NCBI Taxonomy" id="150033"/>
    <lineage>
        <taxon>Bacteria</taxon>
        <taxon>Bacillati</taxon>
        <taxon>Bacillota</taxon>
        <taxon>Bacilli</taxon>
        <taxon>Lactobacillales</taxon>
        <taxon>Enterococcaceae</taxon>
        <taxon>Enterococcus</taxon>
    </lineage>
</organism>
<keyword evidence="3" id="KW-1185">Reference proteome</keyword>
<dbReference type="CDD" id="cd00158">
    <property type="entry name" value="RHOD"/>
    <property type="match status" value="1"/>
</dbReference>